<evidence type="ECO:0000256" key="1">
    <source>
        <dbReference type="ARBA" id="ARBA00006336"/>
    </source>
</evidence>
<evidence type="ECO:0000256" key="2">
    <source>
        <dbReference type="ARBA" id="ARBA00022801"/>
    </source>
</evidence>
<evidence type="ECO:0000313" key="5">
    <source>
        <dbReference type="Proteomes" id="UP000672032"/>
    </source>
</evidence>
<dbReference type="GO" id="GO:0016787">
    <property type="term" value="F:hydrolase activity"/>
    <property type="evidence" value="ECO:0007669"/>
    <property type="project" value="UniProtKB-KW"/>
</dbReference>
<evidence type="ECO:0000313" key="4">
    <source>
        <dbReference type="EMBL" id="QSZ37156.1"/>
    </source>
</evidence>
<keyword evidence="5" id="KW-1185">Reference proteome</keyword>
<dbReference type="AlphaFoldDB" id="A0A8A3PQT4"/>
<accession>A0A8A3PQT4</accession>
<protein>
    <recommendedName>
        <fullName evidence="3">Isochorismatase-like domain-containing protein</fullName>
    </recommendedName>
</protein>
<evidence type="ECO:0000259" key="3">
    <source>
        <dbReference type="Pfam" id="PF00857"/>
    </source>
</evidence>
<feature type="domain" description="Isochorismatase-like" evidence="3">
    <location>
        <begin position="9"/>
        <end position="190"/>
    </location>
</feature>
<dbReference type="InterPro" id="IPR036380">
    <property type="entry name" value="Isochorismatase-like_sf"/>
</dbReference>
<gene>
    <name evidence="4" type="ORF">DSL72_009250</name>
</gene>
<reference evidence="4" key="1">
    <citation type="submission" date="2020-10" db="EMBL/GenBank/DDBJ databases">
        <title>Genome Sequence of Monilinia vaccinii-corymbosi Sheds Light on Mummy Berry Disease Infection of Blueberry and Mating Type.</title>
        <authorList>
            <person name="Yow A.G."/>
            <person name="Zhang Y."/>
            <person name="Bansal K."/>
            <person name="Eacker S.M."/>
            <person name="Sullivan S."/>
            <person name="Liachko I."/>
            <person name="Cubeta M.A."/>
            <person name="Rollins J.A."/>
            <person name="Ashrafi H."/>
        </authorList>
    </citation>
    <scope>NUCLEOTIDE SEQUENCE</scope>
    <source>
        <strain evidence="4">RL-1</strain>
    </source>
</reference>
<proteinExistence type="inferred from homology"/>
<dbReference type="SUPFAM" id="SSF52499">
    <property type="entry name" value="Isochorismatase-like hydrolases"/>
    <property type="match status" value="1"/>
</dbReference>
<keyword evidence="2" id="KW-0378">Hydrolase</keyword>
<sequence>MKSATTRKAALILIDVQNAFLHPAAFGDLAKRSTPKCEENIATLLKQARDYNENLPATRISSSILICHYQQVHPQQFTTSRFNERVWVKNVSSAFVGTGLERFLKDSGVRQLIICGLTTDHCLSTSTRMANNLRIVDVVENGVLVDGGDIILVGDACATFARGGIDAETIHKVNLASLDEEFAHVRETAEAIEKVLIEVPGSDCQTLPNAVNQLGSMLYLYILVYWIFKSPPGRVPT</sequence>
<dbReference type="Pfam" id="PF00857">
    <property type="entry name" value="Isochorismatase"/>
    <property type="match status" value="1"/>
</dbReference>
<dbReference type="OrthoDB" id="245563at2759"/>
<dbReference type="PANTHER" id="PTHR43540:SF1">
    <property type="entry name" value="ISOCHORISMATASE HYDROLASE"/>
    <property type="match status" value="1"/>
</dbReference>
<dbReference type="PANTHER" id="PTHR43540">
    <property type="entry name" value="PEROXYUREIDOACRYLATE/UREIDOACRYLATE AMIDOHYDROLASE-RELATED"/>
    <property type="match status" value="1"/>
</dbReference>
<dbReference type="Proteomes" id="UP000672032">
    <property type="component" value="Chromosome 8"/>
</dbReference>
<comment type="similarity">
    <text evidence="1">Belongs to the isochorismatase family.</text>
</comment>
<dbReference type="InterPro" id="IPR000868">
    <property type="entry name" value="Isochorismatase-like_dom"/>
</dbReference>
<name>A0A8A3PQT4_9HELO</name>
<dbReference type="Gene3D" id="3.40.50.850">
    <property type="entry name" value="Isochorismatase-like"/>
    <property type="match status" value="1"/>
</dbReference>
<dbReference type="InterPro" id="IPR050272">
    <property type="entry name" value="Isochorismatase-like_hydrls"/>
</dbReference>
<organism evidence="4 5">
    <name type="scientific">Monilinia vaccinii-corymbosi</name>
    <dbReference type="NCBI Taxonomy" id="61207"/>
    <lineage>
        <taxon>Eukaryota</taxon>
        <taxon>Fungi</taxon>
        <taxon>Dikarya</taxon>
        <taxon>Ascomycota</taxon>
        <taxon>Pezizomycotina</taxon>
        <taxon>Leotiomycetes</taxon>
        <taxon>Helotiales</taxon>
        <taxon>Sclerotiniaceae</taxon>
        <taxon>Monilinia</taxon>
    </lineage>
</organism>
<dbReference type="EMBL" id="CP063412">
    <property type="protein sequence ID" value="QSZ37156.1"/>
    <property type="molecule type" value="Genomic_DNA"/>
</dbReference>